<keyword evidence="1" id="KW-1133">Transmembrane helix</keyword>
<keyword evidence="3" id="KW-1185">Reference proteome</keyword>
<proteinExistence type="predicted"/>
<dbReference type="InterPro" id="IPR015943">
    <property type="entry name" value="WD40/YVTN_repeat-like_dom_sf"/>
</dbReference>
<dbReference type="EMBL" id="JAPQFJ010000001">
    <property type="protein sequence ID" value="MCY6957250.1"/>
    <property type="molecule type" value="Genomic_DNA"/>
</dbReference>
<dbReference type="Proteomes" id="UP001144612">
    <property type="component" value="Unassembled WGS sequence"/>
</dbReference>
<evidence type="ECO:0000256" key="1">
    <source>
        <dbReference type="SAM" id="Phobius"/>
    </source>
</evidence>
<sequence length="366" mass="42383">MKHTKKSNKKKRNIVFFKKLFIFVTFGLAVQFSVLYYINSFLLVKRDVSKDMVLKKVVNTASTNNTDIQIDLPNDIENLQVSYDSSYISYMDNDNFKVIDTNTGAEKTLDIPRSGHVSCYRWIPNRNKLYIAIKEKLKKSSTFTFFSYNADNNHMDEVKRDDENIKIVSNTRSEIDDINSSPLTGIVFLKLKNSTSHNSLYKIDRMNHLYKLDVDNTNISNISLLLNNDAVVYETLPNHKVYILNKKDTSRVKIKNSKELTLINTDKNDTIYLGELSDNKISTIYYKKLDDINTTDWTELKLPHEVNKKDLYLIDKDTIYINDSLKGTLTEINTNKQLTYKGKLLGIYDSKIVCNVDSKLLKINIK</sequence>
<name>A0ABT4D4N9_9CLOT</name>
<organism evidence="2 3">
    <name type="scientific">Clostridium brassicae</name>
    <dbReference type="NCBI Taxonomy" id="2999072"/>
    <lineage>
        <taxon>Bacteria</taxon>
        <taxon>Bacillati</taxon>
        <taxon>Bacillota</taxon>
        <taxon>Clostridia</taxon>
        <taxon>Eubacteriales</taxon>
        <taxon>Clostridiaceae</taxon>
        <taxon>Clostridium</taxon>
    </lineage>
</organism>
<protein>
    <recommendedName>
        <fullName evidence="4">Dipeptidylpeptidase IV N-terminal domain-containing protein</fullName>
    </recommendedName>
</protein>
<keyword evidence="1" id="KW-0812">Transmembrane</keyword>
<evidence type="ECO:0008006" key="4">
    <source>
        <dbReference type="Google" id="ProtNLM"/>
    </source>
</evidence>
<comment type="caution">
    <text evidence="2">The sequence shown here is derived from an EMBL/GenBank/DDBJ whole genome shotgun (WGS) entry which is preliminary data.</text>
</comment>
<evidence type="ECO:0000313" key="2">
    <source>
        <dbReference type="EMBL" id="MCY6957250.1"/>
    </source>
</evidence>
<keyword evidence="1" id="KW-0472">Membrane</keyword>
<dbReference type="SUPFAM" id="SSF82171">
    <property type="entry name" value="DPP6 N-terminal domain-like"/>
    <property type="match status" value="1"/>
</dbReference>
<reference evidence="2" key="1">
    <citation type="submission" date="2022-12" db="EMBL/GenBank/DDBJ databases">
        <title>Clostridium sp. nov., isolated from industrial wastewater.</title>
        <authorList>
            <person name="Jiayan W."/>
        </authorList>
    </citation>
    <scope>NUCLEOTIDE SEQUENCE</scope>
    <source>
        <strain evidence="2">ZC22-4</strain>
    </source>
</reference>
<dbReference type="RefSeq" id="WP_268059605.1">
    <property type="nucleotide sequence ID" value="NZ_JAPQFJ010000001.1"/>
</dbReference>
<evidence type="ECO:0000313" key="3">
    <source>
        <dbReference type="Proteomes" id="UP001144612"/>
    </source>
</evidence>
<gene>
    <name evidence="2" type="ORF">OW729_01380</name>
</gene>
<dbReference type="Gene3D" id="2.130.10.10">
    <property type="entry name" value="YVTN repeat-like/Quinoprotein amine dehydrogenase"/>
    <property type="match status" value="1"/>
</dbReference>
<accession>A0ABT4D4N9</accession>
<feature type="transmembrane region" description="Helical" evidence="1">
    <location>
        <begin position="20"/>
        <end position="38"/>
    </location>
</feature>